<dbReference type="AlphaFoldDB" id="A0A8J4DV29"/>
<reference evidence="3" key="1">
    <citation type="submission" date="2021-01" db="EMBL/GenBank/DDBJ databases">
        <title>Whole genome shotgun sequence of Virgisporangium aliadipatigenens NBRC 105644.</title>
        <authorList>
            <person name="Komaki H."/>
            <person name="Tamura T."/>
        </authorList>
    </citation>
    <scope>NUCLEOTIDE SEQUENCE</scope>
    <source>
        <strain evidence="3">NBRC 105644</strain>
    </source>
</reference>
<sequence length="242" mass="25156">MTTLWLLRAGWAAGVQIPVVLWVDGATRPGYSLWRHGASQLGTGERAWLQTVNFVLGGVLLGLFAVGLHRALRPGRGAFWAPVLVATAAVGLFVAGLVPTDPALGYPPGEAEGRTAAGIVHQIAGLALFVGLSTAAFVLARDFARAAVEAPASSGRPVPRSSSSPSPPASPTGSTPLTCGSPPRPDCSNTFPFWPDSVGSSALPHDCTDPCTERNRTWEQGARDRSINGSARREGTRCAGLP</sequence>
<dbReference type="Proteomes" id="UP000619260">
    <property type="component" value="Unassembled WGS sequence"/>
</dbReference>
<keyword evidence="2" id="KW-0472">Membrane</keyword>
<dbReference type="EMBL" id="BOPF01000047">
    <property type="protein sequence ID" value="GIJ51399.1"/>
    <property type="molecule type" value="Genomic_DNA"/>
</dbReference>
<gene>
    <name evidence="3" type="ORF">Val02_82850</name>
</gene>
<keyword evidence="2" id="KW-0812">Transmembrane</keyword>
<feature type="transmembrane region" description="Helical" evidence="2">
    <location>
        <begin position="47"/>
        <end position="66"/>
    </location>
</feature>
<dbReference type="Pfam" id="PF06197">
    <property type="entry name" value="DUF998"/>
    <property type="match status" value="1"/>
</dbReference>
<protein>
    <recommendedName>
        <fullName evidence="5">DUF998 domain-containing protein</fullName>
    </recommendedName>
</protein>
<feature type="region of interest" description="Disordered" evidence="1">
    <location>
        <begin position="150"/>
        <end position="182"/>
    </location>
</feature>
<keyword evidence="2" id="KW-1133">Transmembrane helix</keyword>
<feature type="compositionally biased region" description="Low complexity" evidence="1">
    <location>
        <begin position="151"/>
        <end position="164"/>
    </location>
</feature>
<keyword evidence="4" id="KW-1185">Reference proteome</keyword>
<evidence type="ECO:0000256" key="2">
    <source>
        <dbReference type="SAM" id="Phobius"/>
    </source>
</evidence>
<accession>A0A8J4DV29</accession>
<evidence type="ECO:0008006" key="5">
    <source>
        <dbReference type="Google" id="ProtNLM"/>
    </source>
</evidence>
<evidence type="ECO:0000313" key="4">
    <source>
        <dbReference type="Proteomes" id="UP000619260"/>
    </source>
</evidence>
<proteinExistence type="predicted"/>
<organism evidence="3 4">
    <name type="scientific">Virgisporangium aliadipatigenens</name>
    <dbReference type="NCBI Taxonomy" id="741659"/>
    <lineage>
        <taxon>Bacteria</taxon>
        <taxon>Bacillati</taxon>
        <taxon>Actinomycetota</taxon>
        <taxon>Actinomycetes</taxon>
        <taxon>Micromonosporales</taxon>
        <taxon>Micromonosporaceae</taxon>
        <taxon>Virgisporangium</taxon>
    </lineage>
</organism>
<feature type="compositionally biased region" description="Basic and acidic residues" evidence="1">
    <location>
        <begin position="206"/>
        <end position="236"/>
    </location>
</feature>
<evidence type="ECO:0000256" key="1">
    <source>
        <dbReference type="SAM" id="MobiDB-lite"/>
    </source>
</evidence>
<feature type="region of interest" description="Disordered" evidence="1">
    <location>
        <begin position="199"/>
        <end position="242"/>
    </location>
</feature>
<name>A0A8J4DV29_9ACTN</name>
<evidence type="ECO:0000313" key="3">
    <source>
        <dbReference type="EMBL" id="GIJ51399.1"/>
    </source>
</evidence>
<comment type="caution">
    <text evidence="3">The sequence shown here is derived from an EMBL/GenBank/DDBJ whole genome shotgun (WGS) entry which is preliminary data.</text>
</comment>
<dbReference type="InterPro" id="IPR009339">
    <property type="entry name" value="DUF998"/>
</dbReference>
<feature type="transmembrane region" description="Helical" evidence="2">
    <location>
        <begin position="78"/>
        <end position="99"/>
    </location>
</feature>
<feature type="transmembrane region" description="Helical" evidence="2">
    <location>
        <begin position="119"/>
        <end position="140"/>
    </location>
</feature>
<dbReference type="RefSeq" id="WP_203904801.1">
    <property type="nucleotide sequence ID" value="NZ_BOPF01000047.1"/>
</dbReference>